<comment type="similarity">
    <text evidence="2 8">Belongs to the MreD family.</text>
</comment>
<dbReference type="AlphaFoldDB" id="A0A928YTG5"/>
<dbReference type="InterPro" id="IPR007227">
    <property type="entry name" value="Cell_shape_determining_MreD"/>
</dbReference>
<organism evidence="10 11">
    <name type="scientific">Cellvibrio polysaccharolyticus</name>
    <dbReference type="NCBI Taxonomy" id="2082724"/>
    <lineage>
        <taxon>Bacteria</taxon>
        <taxon>Pseudomonadati</taxon>
        <taxon>Pseudomonadota</taxon>
        <taxon>Gammaproteobacteria</taxon>
        <taxon>Cellvibrionales</taxon>
        <taxon>Cellvibrionaceae</taxon>
        <taxon>Cellvibrio</taxon>
    </lineage>
</organism>
<dbReference type="PANTHER" id="PTHR37484">
    <property type="entry name" value="ROD SHAPE-DETERMINING PROTEIN MRED"/>
    <property type="match status" value="1"/>
</dbReference>
<keyword evidence="7 8" id="KW-0472">Membrane</keyword>
<accession>A0A928YTG5</accession>
<feature type="transmembrane region" description="Helical" evidence="9">
    <location>
        <begin position="58"/>
        <end position="74"/>
    </location>
</feature>
<evidence type="ECO:0000313" key="10">
    <source>
        <dbReference type="EMBL" id="MBE8716832.1"/>
    </source>
</evidence>
<evidence type="ECO:0000256" key="3">
    <source>
        <dbReference type="ARBA" id="ARBA00022475"/>
    </source>
</evidence>
<dbReference type="NCBIfam" id="TIGR03426">
    <property type="entry name" value="shape_MreD"/>
    <property type="match status" value="1"/>
</dbReference>
<feature type="transmembrane region" description="Helical" evidence="9">
    <location>
        <begin position="20"/>
        <end position="46"/>
    </location>
</feature>
<keyword evidence="4 9" id="KW-0812">Transmembrane</keyword>
<keyword evidence="11" id="KW-1185">Reference proteome</keyword>
<dbReference type="Pfam" id="PF04093">
    <property type="entry name" value="MreD"/>
    <property type="match status" value="1"/>
</dbReference>
<proteinExistence type="inferred from homology"/>
<evidence type="ECO:0000256" key="8">
    <source>
        <dbReference type="PIRNR" id="PIRNR018472"/>
    </source>
</evidence>
<dbReference type="GO" id="GO:0005886">
    <property type="term" value="C:plasma membrane"/>
    <property type="evidence" value="ECO:0007669"/>
    <property type="project" value="UniProtKB-SubCell"/>
</dbReference>
<evidence type="ECO:0000256" key="4">
    <source>
        <dbReference type="ARBA" id="ARBA00022692"/>
    </source>
</evidence>
<evidence type="ECO:0000256" key="6">
    <source>
        <dbReference type="ARBA" id="ARBA00022989"/>
    </source>
</evidence>
<evidence type="ECO:0000256" key="1">
    <source>
        <dbReference type="ARBA" id="ARBA00004651"/>
    </source>
</evidence>
<feature type="transmembrane region" description="Helical" evidence="9">
    <location>
        <begin position="115"/>
        <end position="136"/>
    </location>
</feature>
<feature type="transmembrane region" description="Helical" evidence="9">
    <location>
        <begin position="86"/>
        <end position="109"/>
    </location>
</feature>
<evidence type="ECO:0000256" key="9">
    <source>
        <dbReference type="SAM" id="Phobius"/>
    </source>
</evidence>
<dbReference type="EMBL" id="PRDL01000001">
    <property type="protein sequence ID" value="MBE8716832.1"/>
    <property type="molecule type" value="Genomic_DNA"/>
</dbReference>
<dbReference type="PIRSF" id="PIRSF018472">
    <property type="entry name" value="MreD_proteobac"/>
    <property type="match status" value="1"/>
</dbReference>
<evidence type="ECO:0000256" key="7">
    <source>
        <dbReference type="ARBA" id="ARBA00023136"/>
    </source>
</evidence>
<protein>
    <recommendedName>
        <fullName evidence="8">Rod shape-determining protein MreD</fullName>
    </recommendedName>
</protein>
<comment type="function">
    <text evidence="8">Involved in formation of the rod shape of the cell. May also contribute to regulation of formation of penicillin-binding proteins.</text>
</comment>
<dbReference type="Proteomes" id="UP000652567">
    <property type="component" value="Unassembled WGS sequence"/>
</dbReference>
<evidence type="ECO:0000313" key="11">
    <source>
        <dbReference type="Proteomes" id="UP000652567"/>
    </source>
</evidence>
<dbReference type="GO" id="GO:0008360">
    <property type="term" value="P:regulation of cell shape"/>
    <property type="evidence" value="ECO:0007669"/>
    <property type="project" value="UniProtKB-UniRule"/>
</dbReference>
<name>A0A928YTG5_9GAMM</name>
<gene>
    <name evidence="10" type="primary">mreD</name>
    <name evidence="10" type="ORF">C4F51_06470</name>
</gene>
<dbReference type="PANTHER" id="PTHR37484:SF1">
    <property type="entry name" value="ROD SHAPE-DETERMINING PROTEIN MRED"/>
    <property type="match status" value="1"/>
</dbReference>
<comment type="subcellular location">
    <subcellularLocation>
        <location evidence="8">Cell inner membrane</location>
    </subcellularLocation>
    <subcellularLocation>
        <location evidence="1">Cell membrane</location>
        <topology evidence="1">Multi-pass membrane protein</topology>
    </subcellularLocation>
</comment>
<keyword evidence="3 8" id="KW-1003">Cell membrane</keyword>
<keyword evidence="6 9" id="KW-1133">Transmembrane helix</keyword>
<keyword evidence="5 8" id="KW-0133">Cell shape</keyword>
<keyword evidence="8" id="KW-0997">Cell inner membrane</keyword>
<evidence type="ECO:0000256" key="5">
    <source>
        <dbReference type="ARBA" id="ARBA00022960"/>
    </source>
</evidence>
<reference evidence="10" key="1">
    <citation type="submission" date="2018-07" db="EMBL/GenBank/DDBJ databases">
        <title>Genome assembly of strain Ka43.</title>
        <authorList>
            <person name="Kukolya J."/>
            <person name="Nagy I."/>
            <person name="Horvath B."/>
            <person name="Toth A."/>
        </authorList>
    </citation>
    <scope>NUCLEOTIDE SEQUENCE</scope>
    <source>
        <strain evidence="10">KB43</strain>
    </source>
</reference>
<evidence type="ECO:0000256" key="2">
    <source>
        <dbReference type="ARBA" id="ARBA00007776"/>
    </source>
</evidence>
<dbReference type="InterPro" id="IPR026034">
    <property type="entry name" value="MreD_proteobac"/>
</dbReference>
<sequence>MLLSVYPLPIGWRWWRPEFVLMVAIYWIFAQPLRMSLVALCLLGVFQDVLEGTPLGQHGLALVIVAYICLLSWQRVRNYSLWQQSCWVFVLIAISQLTDSWVQAISGMAISGPEFLIPAFASACFWPVCYLILEFVRRRYQIIQ</sequence>
<comment type="caution">
    <text evidence="10">The sequence shown here is derived from an EMBL/GenBank/DDBJ whole genome shotgun (WGS) entry which is preliminary data.</text>
</comment>